<dbReference type="Gene3D" id="3.40.190.10">
    <property type="entry name" value="Periplasmic binding protein-like II"/>
    <property type="match status" value="2"/>
</dbReference>
<dbReference type="InterPro" id="IPR006311">
    <property type="entry name" value="TAT_signal"/>
</dbReference>
<dbReference type="EMBL" id="CP042906">
    <property type="protein sequence ID" value="QEX14985.1"/>
    <property type="molecule type" value="Genomic_DNA"/>
</dbReference>
<evidence type="ECO:0000256" key="1">
    <source>
        <dbReference type="ARBA" id="ARBA00022729"/>
    </source>
</evidence>
<dbReference type="AlphaFoldDB" id="A0A5J6MF01"/>
<accession>A0A5J6MF01</accession>
<dbReference type="PANTHER" id="PTHR30222">
    <property type="entry name" value="SPERMIDINE/PUTRESCINE-BINDING PERIPLASMIC PROTEIN"/>
    <property type="match status" value="1"/>
</dbReference>
<dbReference type="InterPro" id="IPR006059">
    <property type="entry name" value="SBP"/>
</dbReference>
<reference evidence="2 3" key="1">
    <citation type="submission" date="2019-08" db="EMBL/GenBank/DDBJ databases">
        <title>Hyperibacter terrae gen. nov., sp. nov. and Hyperibacter viscosus sp. nov., two new members in the family Rhodospirillaceae isolated from the rhizosphere of Hypericum perforatum.</title>
        <authorList>
            <person name="Noviana Z."/>
        </authorList>
    </citation>
    <scope>NUCLEOTIDE SEQUENCE [LARGE SCALE GENOMIC DNA]</scope>
    <source>
        <strain evidence="2 3">R5913</strain>
    </source>
</reference>
<dbReference type="PROSITE" id="PS51318">
    <property type="entry name" value="TAT"/>
    <property type="match status" value="1"/>
</dbReference>
<dbReference type="PANTHER" id="PTHR30222:SF17">
    <property type="entry name" value="SPERMIDINE_PUTRESCINE-BINDING PERIPLASMIC PROTEIN"/>
    <property type="match status" value="1"/>
</dbReference>
<dbReference type="Proteomes" id="UP000326202">
    <property type="component" value="Chromosome"/>
</dbReference>
<name>A0A5J6MF01_9PROT</name>
<proteinExistence type="predicted"/>
<organism evidence="2 3">
    <name type="scientific">Hypericibacter terrae</name>
    <dbReference type="NCBI Taxonomy" id="2602015"/>
    <lineage>
        <taxon>Bacteria</taxon>
        <taxon>Pseudomonadati</taxon>
        <taxon>Pseudomonadota</taxon>
        <taxon>Alphaproteobacteria</taxon>
        <taxon>Rhodospirillales</taxon>
        <taxon>Dongiaceae</taxon>
        <taxon>Hypericibacter</taxon>
    </lineage>
</organism>
<evidence type="ECO:0000313" key="2">
    <source>
        <dbReference type="EMBL" id="QEX14985.1"/>
    </source>
</evidence>
<sequence>MKSSNRRTGSLSRRRLLTRAAVGATVLSAPMIIKGPLRRAYAADNVIRIMGVTTVALPDWTQFEKDTGLKVEFTPIDDAIGTFLHEVETNDAGARYDLFAAFSGPWKGLADKGYLLPVDDSKIPNWKGVSESVRTSPLIMGGEGALWSVPMVMNADSFAYFPELAGAPKAPEPVSWNLLFDNEKTKGMVALDDSFFTLQHCAAYLKFHKLAEIGNPGNLTSSECQTVSNFLIERKKAGQFRTFWVSYDEQVSLLVNGEVAAETAWEPAAKEAQSQGVAVEYAWTIEGYDKWMINAFIPKEAKDRGNLEQIYKALNWFMGGAYAAQIAILRGYVTPRSDLGKEYAVSAGWKAQDVAQIEETMVKLDKKFAHELFWNSGWPDDIESYEREMSRFKNA</sequence>
<gene>
    <name evidence="2" type="ORF">FRZ44_02650</name>
</gene>
<dbReference type="SUPFAM" id="SSF53850">
    <property type="entry name" value="Periplasmic binding protein-like II"/>
    <property type="match status" value="1"/>
</dbReference>
<keyword evidence="1" id="KW-0732">Signal</keyword>
<dbReference type="Pfam" id="PF13416">
    <property type="entry name" value="SBP_bac_8"/>
    <property type="match status" value="1"/>
</dbReference>
<protein>
    <submittedName>
        <fullName evidence="2">ABC transporter substrate-binding protein</fullName>
    </submittedName>
</protein>
<dbReference type="RefSeq" id="WP_191908350.1">
    <property type="nucleotide sequence ID" value="NZ_CP042906.1"/>
</dbReference>
<dbReference type="KEGG" id="htq:FRZ44_02650"/>
<evidence type="ECO:0000313" key="3">
    <source>
        <dbReference type="Proteomes" id="UP000326202"/>
    </source>
</evidence>
<keyword evidence="3" id="KW-1185">Reference proteome</keyword>